<dbReference type="OrthoDB" id="5314997at2759"/>
<name>A0A6A6ZET1_9PLEO</name>
<keyword evidence="2" id="KW-1185">Reference proteome</keyword>
<dbReference type="Proteomes" id="UP000799424">
    <property type="component" value="Unassembled WGS sequence"/>
</dbReference>
<proteinExistence type="predicted"/>
<accession>A0A6A6ZET1</accession>
<organism evidence="1 2">
    <name type="scientific">Ophiobolus disseminans</name>
    <dbReference type="NCBI Taxonomy" id="1469910"/>
    <lineage>
        <taxon>Eukaryota</taxon>
        <taxon>Fungi</taxon>
        <taxon>Dikarya</taxon>
        <taxon>Ascomycota</taxon>
        <taxon>Pezizomycotina</taxon>
        <taxon>Dothideomycetes</taxon>
        <taxon>Pleosporomycetidae</taxon>
        <taxon>Pleosporales</taxon>
        <taxon>Pleosporineae</taxon>
        <taxon>Phaeosphaeriaceae</taxon>
        <taxon>Ophiobolus</taxon>
    </lineage>
</organism>
<gene>
    <name evidence="1" type="ORF">CC86DRAFT_413274</name>
</gene>
<dbReference type="EMBL" id="MU006246">
    <property type="protein sequence ID" value="KAF2819203.1"/>
    <property type="molecule type" value="Genomic_DNA"/>
</dbReference>
<protein>
    <recommendedName>
        <fullName evidence="3">F-box domain-containing protein</fullName>
    </recommendedName>
</protein>
<dbReference type="AlphaFoldDB" id="A0A6A6ZET1"/>
<evidence type="ECO:0000313" key="2">
    <source>
        <dbReference type="Proteomes" id="UP000799424"/>
    </source>
</evidence>
<reference evidence="1" key="1">
    <citation type="journal article" date="2020" name="Stud. Mycol.">
        <title>101 Dothideomycetes genomes: a test case for predicting lifestyles and emergence of pathogens.</title>
        <authorList>
            <person name="Haridas S."/>
            <person name="Albert R."/>
            <person name="Binder M."/>
            <person name="Bloem J."/>
            <person name="Labutti K."/>
            <person name="Salamov A."/>
            <person name="Andreopoulos B."/>
            <person name="Baker S."/>
            <person name="Barry K."/>
            <person name="Bills G."/>
            <person name="Bluhm B."/>
            <person name="Cannon C."/>
            <person name="Castanera R."/>
            <person name="Culley D."/>
            <person name="Daum C."/>
            <person name="Ezra D."/>
            <person name="Gonzalez J."/>
            <person name="Henrissat B."/>
            <person name="Kuo A."/>
            <person name="Liang C."/>
            <person name="Lipzen A."/>
            <person name="Lutzoni F."/>
            <person name="Magnuson J."/>
            <person name="Mondo S."/>
            <person name="Nolan M."/>
            <person name="Ohm R."/>
            <person name="Pangilinan J."/>
            <person name="Park H.-J."/>
            <person name="Ramirez L."/>
            <person name="Alfaro M."/>
            <person name="Sun H."/>
            <person name="Tritt A."/>
            <person name="Yoshinaga Y."/>
            <person name="Zwiers L.-H."/>
            <person name="Turgeon B."/>
            <person name="Goodwin S."/>
            <person name="Spatafora J."/>
            <person name="Crous P."/>
            <person name="Grigoriev I."/>
        </authorList>
    </citation>
    <scope>NUCLEOTIDE SEQUENCE</scope>
    <source>
        <strain evidence="1">CBS 113818</strain>
    </source>
</reference>
<sequence>MPSSRTARRSARQPECDVGTAKPFRLLDLPKELRLMIYEQLTVEWNHQSVPLTDKGDLYSITVINPSLPGIRILATCNFINSEGYPILAPRLAQMITPPPTLIIEAQHLVGVTNMRNCVVHKRSFVDKLLAAIRLRPIVPKIHLYRESKLGVGSLRIYLDLKRYVPDAAVTAVATFVLRAQTIWSADKTPNNHPPMTIAVSVPTGFSSIPVMLTSSRAYRFISNRFLNQNLQRTRLVQFTTPLLVRRLAGQMLWTSEMWKARTVSMMLYFPDGSEEYTEKEQLEVDFEGAIEVAILAYHQGSGPPALGYGGVFEVGEDGRPK</sequence>
<evidence type="ECO:0000313" key="1">
    <source>
        <dbReference type="EMBL" id="KAF2819203.1"/>
    </source>
</evidence>
<evidence type="ECO:0008006" key="3">
    <source>
        <dbReference type="Google" id="ProtNLM"/>
    </source>
</evidence>